<proteinExistence type="predicted"/>
<comment type="caution">
    <text evidence="2">The sequence shown here is derived from an EMBL/GenBank/DDBJ whole genome shotgun (WGS) entry which is preliminary data.</text>
</comment>
<organism evidence="2 3">
    <name type="scientific">Cellulomonas cellasea DSM 20118</name>
    <dbReference type="NCBI Taxonomy" id="1408250"/>
    <lineage>
        <taxon>Bacteria</taxon>
        <taxon>Bacillati</taxon>
        <taxon>Actinomycetota</taxon>
        <taxon>Actinomycetes</taxon>
        <taxon>Micrococcales</taxon>
        <taxon>Cellulomonadaceae</taxon>
        <taxon>Cellulomonas</taxon>
    </lineage>
</organism>
<dbReference type="Pfam" id="PF14155">
    <property type="entry name" value="DUF4307"/>
    <property type="match status" value="1"/>
</dbReference>
<keyword evidence="3" id="KW-1185">Reference proteome</keyword>
<evidence type="ECO:0000313" key="2">
    <source>
        <dbReference type="EMBL" id="KGM01518.1"/>
    </source>
</evidence>
<keyword evidence="1" id="KW-1133">Transmembrane helix</keyword>
<evidence type="ECO:0000313" key="3">
    <source>
        <dbReference type="Proteomes" id="UP000029833"/>
    </source>
</evidence>
<evidence type="ECO:0008006" key="4">
    <source>
        <dbReference type="Google" id="ProtNLM"/>
    </source>
</evidence>
<evidence type="ECO:0000256" key="1">
    <source>
        <dbReference type="SAM" id="Phobius"/>
    </source>
</evidence>
<keyword evidence="1" id="KW-0472">Membrane</keyword>
<keyword evidence="1" id="KW-0812">Transmembrane</keyword>
<gene>
    <name evidence="2" type="ORF">Q760_00875</name>
</gene>
<name>A0A0A0B5R5_9CELL</name>
<dbReference type="AlphaFoldDB" id="A0A0A0B5R5"/>
<dbReference type="EMBL" id="AXNT01000101">
    <property type="protein sequence ID" value="KGM01518.1"/>
    <property type="molecule type" value="Genomic_DNA"/>
</dbReference>
<dbReference type="STRING" id="1408250.Q760_00875"/>
<reference evidence="2 3" key="1">
    <citation type="submission" date="2013-10" db="EMBL/GenBank/DDBJ databases">
        <authorList>
            <person name="Wang G."/>
            <person name="Zhuang W."/>
        </authorList>
    </citation>
    <scope>NUCLEOTIDE SEQUENCE [LARGE SCALE GENOMIC DNA]</scope>
    <source>
        <strain evidence="2 3">DSM 20118</strain>
    </source>
</reference>
<dbReference type="OrthoDB" id="5149291at2"/>
<dbReference type="InterPro" id="IPR025443">
    <property type="entry name" value="DUF4307"/>
</dbReference>
<sequence>MTEQGAVAPAGRYGRDTPVSRRTWVVTSVVAGVLVVAVLAWIMTGMQRDVVRWQDHGFRVEPDRVVVTFEVTKDPGATVECRLLALNQAAAEVGFRTVTVGPASTSVVRLTETLATAELAVTGTVETCVVVGDA</sequence>
<protein>
    <recommendedName>
        <fullName evidence="4">Secretion protein HlyD</fullName>
    </recommendedName>
</protein>
<feature type="transmembrane region" description="Helical" evidence="1">
    <location>
        <begin position="24"/>
        <end position="43"/>
    </location>
</feature>
<dbReference type="Proteomes" id="UP000029833">
    <property type="component" value="Unassembled WGS sequence"/>
</dbReference>
<dbReference type="RefSeq" id="WP_034632028.1">
    <property type="nucleotide sequence ID" value="NZ_AXNT01000101.1"/>
</dbReference>
<accession>A0A0A0B5R5</accession>